<organism evidence="1 2">
    <name type="scientific">Vibrio phage VAP7</name>
    <dbReference type="NCBI Taxonomy" id="2584487"/>
    <lineage>
        <taxon>Viruses</taxon>
        <taxon>Duplodnaviria</taxon>
        <taxon>Heunggongvirae</taxon>
        <taxon>Uroviricota</taxon>
        <taxon>Caudoviricetes</taxon>
        <taxon>Pantevenvirales</taxon>
        <taxon>Ackermannviridae</taxon>
        <taxon>Vapseptimavirus</taxon>
        <taxon>Vapseptimavirus VAP7</taxon>
    </lineage>
</organism>
<name>A0A4Y5TV72_9CAUD</name>
<dbReference type="Proteomes" id="UP000318470">
    <property type="component" value="Segment"/>
</dbReference>
<keyword evidence="2" id="KW-1185">Reference proteome</keyword>
<proteinExistence type="predicted"/>
<dbReference type="RefSeq" id="YP_009845737.1">
    <property type="nucleotide sequence ID" value="NC_048765.1"/>
</dbReference>
<dbReference type="EMBL" id="MK795384">
    <property type="protein sequence ID" value="QDB73263.1"/>
    <property type="molecule type" value="Genomic_DNA"/>
</dbReference>
<sequence length="82" mass="9430">MQLDKATVEKVMREYQGDMTPHGIATIIWNIVLDDTQRQELQKLMSKSRQLTFFQAAEKAIENFKTQIEAMDIPGLGDKHHA</sequence>
<evidence type="ECO:0000313" key="1">
    <source>
        <dbReference type="EMBL" id="QDB73263.1"/>
    </source>
</evidence>
<dbReference type="GeneID" id="55616100"/>
<evidence type="ECO:0000313" key="2">
    <source>
        <dbReference type="Proteomes" id="UP000318470"/>
    </source>
</evidence>
<protein>
    <submittedName>
        <fullName evidence="1">Uncharacterized protein</fullName>
    </submittedName>
</protein>
<accession>A0A4Y5TV72</accession>
<reference evidence="1 2" key="1">
    <citation type="submission" date="2019-04" db="EMBL/GenBank/DDBJ databases">
        <authorList>
            <person name="Gao M."/>
            <person name="Bai C."/>
            <person name="Tong Y."/>
            <person name="Xu X."/>
        </authorList>
    </citation>
    <scope>NUCLEOTIDE SEQUENCE [LARGE SCALE GENOMIC DNA]</scope>
    <source>
        <strain evidence="1 2">Vibrio alginolyticus VA1</strain>
    </source>
</reference>
<dbReference type="KEGG" id="vg:55616100"/>